<dbReference type="GO" id="GO:0006952">
    <property type="term" value="P:defense response"/>
    <property type="evidence" value="ECO:0007669"/>
    <property type="project" value="UniProtKB-KW"/>
</dbReference>
<dbReference type="PROSITE" id="PS50104">
    <property type="entry name" value="TIR"/>
    <property type="match status" value="1"/>
</dbReference>
<dbReference type="Proteomes" id="UP000516437">
    <property type="component" value="Chromosome 7"/>
</dbReference>
<dbReference type="Gene3D" id="3.80.10.10">
    <property type="entry name" value="Ribonuclease Inhibitor"/>
    <property type="match status" value="2"/>
</dbReference>
<dbReference type="Pfam" id="PF23286">
    <property type="entry name" value="LRR_13"/>
    <property type="match status" value="1"/>
</dbReference>
<evidence type="ECO:0000313" key="10">
    <source>
        <dbReference type="Proteomes" id="UP000516437"/>
    </source>
</evidence>
<dbReference type="GO" id="GO:0061809">
    <property type="term" value="F:NAD+ nucleosidase activity, cyclic ADP-ribose generating"/>
    <property type="evidence" value="ECO:0007669"/>
    <property type="project" value="UniProtKB-EC"/>
</dbReference>
<dbReference type="Pfam" id="PF00931">
    <property type="entry name" value="NB-ARC"/>
    <property type="match status" value="1"/>
</dbReference>
<keyword evidence="10" id="KW-1185">Reference proteome</keyword>
<dbReference type="GO" id="GO:0007165">
    <property type="term" value="P:signal transduction"/>
    <property type="evidence" value="ECO:0007669"/>
    <property type="project" value="InterPro"/>
</dbReference>
<feature type="domain" description="TIR" evidence="8">
    <location>
        <begin position="18"/>
        <end position="184"/>
    </location>
</feature>
<dbReference type="InterPro" id="IPR000157">
    <property type="entry name" value="TIR_dom"/>
</dbReference>
<dbReference type="InterPro" id="IPR032675">
    <property type="entry name" value="LRR_dom_sf"/>
</dbReference>
<gene>
    <name evidence="9" type="ORF">CJ030_MR7G014308</name>
</gene>
<protein>
    <recommendedName>
        <fullName evidence="1">ADP-ribosyl cyclase/cyclic ADP-ribose hydrolase</fullName>
        <ecNumber evidence="1">3.2.2.6</ecNumber>
    </recommendedName>
</protein>
<evidence type="ECO:0000256" key="5">
    <source>
        <dbReference type="ARBA" id="ARBA00022821"/>
    </source>
</evidence>
<dbReference type="PANTHER" id="PTHR11017:SF559">
    <property type="entry name" value="DISEASE RESISTANCE PROTEIN CHL1"/>
    <property type="match status" value="1"/>
</dbReference>
<dbReference type="InterPro" id="IPR058546">
    <property type="entry name" value="RPS4B/Roq1-like_LRR"/>
</dbReference>
<dbReference type="OrthoDB" id="1901675at2759"/>
<dbReference type="EC" id="3.2.2.6" evidence="1"/>
<dbReference type="Pfam" id="PF01582">
    <property type="entry name" value="TIR"/>
    <property type="match status" value="1"/>
</dbReference>
<dbReference type="InterPro" id="IPR027417">
    <property type="entry name" value="P-loop_NTPase"/>
</dbReference>
<dbReference type="SMART" id="SM00255">
    <property type="entry name" value="TIR"/>
    <property type="match status" value="1"/>
</dbReference>
<dbReference type="SUPFAM" id="SSF52540">
    <property type="entry name" value="P-loop containing nucleoside triphosphate hydrolases"/>
    <property type="match status" value="1"/>
</dbReference>
<dbReference type="AlphaFoldDB" id="A0A6A1V0J6"/>
<dbReference type="Gene3D" id="3.40.50.10140">
    <property type="entry name" value="Toll/interleukin-1 receptor homology (TIR) domain"/>
    <property type="match status" value="1"/>
</dbReference>
<dbReference type="GO" id="GO:0043531">
    <property type="term" value="F:ADP binding"/>
    <property type="evidence" value="ECO:0007669"/>
    <property type="project" value="InterPro"/>
</dbReference>
<proteinExistence type="predicted"/>
<dbReference type="PRINTS" id="PR00364">
    <property type="entry name" value="DISEASERSIST"/>
</dbReference>
<dbReference type="FunFam" id="1.10.8.430:FF:000002">
    <property type="entry name" value="Disease resistance protein (TIR-NBS-LRR class)"/>
    <property type="match status" value="1"/>
</dbReference>
<evidence type="ECO:0000256" key="4">
    <source>
        <dbReference type="ARBA" id="ARBA00022801"/>
    </source>
</evidence>
<dbReference type="InterPro" id="IPR042197">
    <property type="entry name" value="Apaf_helical"/>
</dbReference>
<dbReference type="PANTHER" id="PTHR11017">
    <property type="entry name" value="LEUCINE-RICH REPEAT-CONTAINING PROTEIN"/>
    <property type="match status" value="1"/>
</dbReference>
<dbReference type="SUPFAM" id="SSF46785">
    <property type="entry name" value="Winged helix' DNA-binding domain"/>
    <property type="match status" value="1"/>
</dbReference>
<dbReference type="Gene3D" id="1.10.8.430">
    <property type="entry name" value="Helical domain of apoptotic protease-activating factors"/>
    <property type="match status" value="1"/>
</dbReference>
<dbReference type="InterPro" id="IPR044974">
    <property type="entry name" value="Disease_R_plants"/>
</dbReference>
<dbReference type="Gene3D" id="3.40.50.300">
    <property type="entry name" value="P-loop containing nucleotide triphosphate hydrolases"/>
    <property type="match status" value="1"/>
</dbReference>
<reference evidence="9 10" key="1">
    <citation type="journal article" date="2019" name="Plant Biotechnol. J.">
        <title>The red bayberry genome and genetic basis of sex determination.</title>
        <authorList>
            <person name="Jia H.M."/>
            <person name="Jia H.J."/>
            <person name="Cai Q.L."/>
            <person name="Wang Y."/>
            <person name="Zhao H.B."/>
            <person name="Yang W.F."/>
            <person name="Wang G.Y."/>
            <person name="Li Y.H."/>
            <person name="Zhan D.L."/>
            <person name="Shen Y.T."/>
            <person name="Niu Q.F."/>
            <person name="Chang L."/>
            <person name="Qiu J."/>
            <person name="Zhao L."/>
            <person name="Xie H.B."/>
            <person name="Fu W.Y."/>
            <person name="Jin J."/>
            <person name="Li X.W."/>
            <person name="Jiao Y."/>
            <person name="Zhou C.C."/>
            <person name="Tu T."/>
            <person name="Chai C.Y."/>
            <person name="Gao J.L."/>
            <person name="Fan L.J."/>
            <person name="van de Weg E."/>
            <person name="Wang J.Y."/>
            <person name="Gao Z.S."/>
        </authorList>
    </citation>
    <scope>NUCLEOTIDE SEQUENCE [LARGE SCALE GENOMIC DNA]</scope>
    <source>
        <tissue evidence="9">Leaves</tissue>
    </source>
</reference>
<evidence type="ECO:0000256" key="7">
    <source>
        <dbReference type="ARBA" id="ARBA00047304"/>
    </source>
</evidence>
<dbReference type="SUPFAM" id="SSF52058">
    <property type="entry name" value="L domain-like"/>
    <property type="match status" value="1"/>
</dbReference>
<accession>A0A6A1V0J6</accession>
<evidence type="ECO:0000256" key="2">
    <source>
        <dbReference type="ARBA" id="ARBA00022614"/>
    </source>
</evidence>
<evidence type="ECO:0000256" key="1">
    <source>
        <dbReference type="ARBA" id="ARBA00011982"/>
    </source>
</evidence>
<keyword evidence="2" id="KW-0433">Leucine-rich repeat</keyword>
<keyword evidence="3" id="KW-0677">Repeat</keyword>
<keyword evidence="4" id="KW-0378">Hydrolase</keyword>
<dbReference type="Pfam" id="PF23282">
    <property type="entry name" value="WHD_ROQ1"/>
    <property type="match status" value="1"/>
</dbReference>
<dbReference type="SUPFAM" id="SSF52200">
    <property type="entry name" value="Toll/Interleukin receptor TIR domain"/>
    <property type="match status" value="1"/>
</dbReference>
<keyword evidence="5" id="KW-0611">Plant defense</keyword>
<dbReference type="EMBL" id="RXIC02000025">
    <property type="protein sequence ID" value="KAB1206163.1"/>
    <property type="molecule type" value="Genomic_DNA"/>
</dbReference>
<dbReference type="InterPro" id="IPR035897">
    <property type="entry name" value="Toll_tir_struct_dom_sf"/>
</dbReference>
<evidence type="ECO:0000259" key="8">
    <source>
        <dbReference type="PROSITE" id="PS50104"/>
    </source>
</evidence>
<evidence type="ECO:0000256" key="6">
    <source>
        <dbReference type="ARBA" id="ARBA00023027"/>
    </source>
</evidence>
<sequence>MNIQGVSVSSSSSSIPRWNYDVFLSFRGEDTRRNFTSHLYRGLYQKGIKTFIDEEDLSRGEEISPALLEAIEQSRISIIIFSKNYATSTWCLDELVKILECRKSMGQMVRPVFYNVDPSEVRKQKKSFGEALAIHEVKFRNNMQRVKRWRKALKEAANLSGWHLNDGHESDFIQRIVKEILSKLNRTLLHVAKNPVGLDSHVHAMTTLLKVESNDVSMVGVHGIGGIGKTTIAKAVYNLIANQFEGCSFLANVRDISKQYGLVQLQEALLSQIFGDTNFKLVNEDRGINVIRDRLSHKKVLLVLDDVDQLGQLEKLAGCKHWFGPGSRIIITTRDQHVLDAHMVEKIYKVAELTHDDALQLLSWNAFRKSSPPRNYEELANCVVKYAKGLPLVLVVLGSFLCGRSESEWKCTICKLQRSLNKEVYEMLKVSFDGLEDHEKAIFLDIACFFSGQDKDFVTRILEGCDLYPVIGIQVLIEKSLLNIENNQLQMHDLLQLMGRDIVYLESTNEPGKRSRLWCNEDVLHVLMENTGSNTVEGIKLDFLEDEDVLLSSKAFTKMKRLRLLMFRNAHFSKGPKYLSSELRLLNWPLYPSSSMPSNFHPKKLVALNMPQSKIKQLEGLKDFGNLKYMNLSYCEYLTCIPDLSTTVHLESLILKDCKSLVEVHQSIGSLDKMVTLDLAFCSNLRSLPSNLKMTSLQRLVLKGCIRLETFPNVVGEMSRLREIHLQETAIKELPLSVEYLAGLEDIRLESCKNLKDLPRSISKLPRLRNLVLFGCSNLGKFPKLCSQSDELSSCSNVLTSSNLSKTQDFNHSTNSCIPIGFPVLHSLVLENCNLFEVDFLASLNCCSTLKSLNLSGNNFDSLPTCISKFTNLKFLRLRNCERLRQIPEFPLEFPCYVNATGCTALIENKGNNVANLLSSEVASLSLFLSLSLSLSLSKPRTNDHHLCITEVSWTI</sequence>
<dbReference type="InterPro" id="IPR036390">
    <property type="entry name" value="WH_DNA-bd_sf"/>
</dbReference>
<dbReference type="InterPro" id="IPR058192">
    <property type="entry name" value="WHD_ROQ1-like"/>
</dbReference>
<evidence type="ECO:0000313" key="9">
    <source>
        <dbReference type="EMBL" id="KAB1206163.1"/>
    </source>
</evidence>
<name>A0A6A1V0J6_9ROSI</name>
<evidence type="ECO:0000256" key="3">
    <source>
        <dbReference type="ARBA" id="ARBA00022737"/>
    </source>
</evidence>
<keyword evidence="6" id="KW-0520">NAD</keyword>
<comment type="catalytic activity">
    <reaction evidence="7">
        <text>NAD(+) + H2O = ADP-D-ribose + nicotinamide + H(+)</text>
        <dbReference type="Rhea" id="RHEA:16301"/>
        <dbReference type="ChEBI" id="CHEBI:15377"/>
        <dbReference type="ChEBI" id="CHEBI:15378"/>
        <dbReference type="ChEBI" id="CHEBI:17154"/>
        <dbReference type="ChEBI" id="CHEBI:57540"/>
        <dbReference type="ChEBI" id="CHEBI:57967"/>
        <dbReference type="EC" id="3.2.2.6"/>
    </reaction>
    <physiologicalReaction direction="left-to-right" evidence="7">
        <dbReference type="Rhea" id="RHEA:16302"/>
    </physiologicalReaction>
</comment>
<organism evidence="9 10">
    <name type="scientific">Morella rubra</name>
    <name type="common">Chinese bayberry</name>
    <dbReference type="NCBI Taxonomy" id="262757"/>
    <lineage>
        <taxon>Eukaryota</taxon>
        <taxon>Viridiplantae</taxon>
        <taxon>Streptophyta</taxon>
        <taxon>Embryophyta</taxon>
        <taxon>Tracheophyta</taxon>
        <taxon>Spermatophyta</taxon>
        <taxon>Magnoliopsida</taxon>
        <taxon>eudicotyledons</taxon>
        <taxon>Gunneridae</taxon>
        <taxon>Pentapetalae</taxon>
        <taxon>rosids</taxon>
        <taxon>fabids</taxon>
        <taxon>Fagales</taxon>
        <taxon>Myricaceae</taxon>
        <taxon>Morella</taxon>
    </lineage>
</organism>
<dbReference type="InterPro" id="IPR002182">
    <property type="entry name" value="NB-ARC"/>
</dbReference>
<dbReference type="FunFam" id="3.40.50.10140:FF:000007">
    <property type="entry name" value="Disease resistance protein (TIR-NBS-LRR class)"/>
    <property type="match status" value="1"/>
</dbReference>
<comment type="caution">
    <text evidence="9">The sequence shown here is derived from an EMBL/GenBank/DDBJ whole genome shotgun (WGS) entry which is preliminary data.</text>
</comment>